<evidence type="ECO:0000313" key="3">
    <source>
        <dbReference type="Proteomes" id="UP000190027"/>
    </source>
</evidence>
<name>A0A1T4Y5L4_9BACT</name>
<dbReference type="InterPro" id="IPR036291">
    <property type="entry name" value="NAD(P)-bd_dom_sf"/>
</dbReference>
<dbReference type="InterPro" id="IPR051604">
    <property type="entry name" value="Ergot_Alk_Oxidoreductase"/>
</dbReference>
<dbReference type="Gene3D" id="3.90.25.10">
    <property type="entry name" value="UDP-galactose 4-epimerase, domain 1"/>
    <property type="match status" value="1"/>
</dbReference>
<dbReference type="OrthoDB" id="267890at2"/>
<dbReference type="AlphaFoldDB" id="A0A1T4Y5L4"/>
<evidence type="ECO:0000313" key="2">
    <source>
        <dbReference type="EMBL" id="SKA97097.1"/>
    </source>
</evidence>
<dbReference type="EMBL" id="FUYC01000031">
    <property type="protein sequence ID" value="SKA97097.1"/>
    <property type="molecule type" value="Genomic_DNA"/>
</dbReference>
<dbReference type="STRING" id="1121449.SAMN02745704_02809"/>
<gene>
    <name evidence="2" type="ORF">SAMN02745704_02809</name>
</gene>
<dbReference type="Pfam" id="PF05368">
    <property type="entry name" value="NmrA"/>
    <property type="match status" value="1"/>
</dbReference>
<dbReference type="InterPro" id="IPR008030">
    <property type="entry name" value="NmrA-like"/>
</dbReference>
<proteinExistence type="predicted"/>
<feature type="domain" description="NmrA-like" evidence="1">
    <location>
        <begin position="2"/>
        <end position="226"/>
    </location>
</feature>
<dbReference type="Gene3D" id="3.40.50.720">
    <property type="entry name" value="NAD(P)-binding Rossmann-like Domain"/>
    <property type="match status" value="1"/>
</dbReference>
<evidence type="ECO:0000259" key="1">
    <source>
        <dbReference type="Pfam" id="PF05368"/>
    </source>
</evidence>
<accession>A0A1T4Y5L4</accession>
<sequence length="287" mass="31330">MSRILITGATETVGRTALDILMEKGADVVAAAPNEDSAESLRQSGAEVRILDQDDPDSLAKAMEGVERLFLFLTLHQDMRARGSRLLRTAKEAGVSYVVRSSIIGADANAHYQLGKVHGGVDGEIEVLGFDYAVLRPSTWMQIYLRYAPLLKETGVLPMPDGKERTGFVDARDVGGCVAEALLRPEDFAGTVSMVTGPEALDNHEVAAILSKVSGREITYQGGDIEATGLYLESLGIPEWDIHMILSLHRYARNGYTGFLTQAVEHFTGRPAKTFQAFAEEHAHIWK</sequence>
<organism evidence="2 3">
    <name type="scientific">Paucidesulfovibrio gracilis DSM 16080</name>
    <dbReference type="NCBI Taxonomy" id="1121449"/>
    <lineage>
        <taxon>Bacteria</taxon>
        <taxon>Pseudomonadati</taxon>
        <taxon>Thermodesulfobacteriota</taxon>
        <taxon>Desulfovibrionia</taxon>
        <taxon>Desulfovibrionales</taxon>
        <taxon>Desulfovibrionaceae</taxon>
        <taxon>Paucidesulfovibrio</taxon>
    </lineage>
</organism>
<dbReference type="PANTHER" id="PTHR43162:SF1">
    <property type="entry name" value="PRESTALK A DIFFERENTIATION PROTEIN A"/>
    <property type="match status" value="1"/>
</dbReference>
<keyword evidence="3" id="KW-1185">Reference proteome</keyword>
<protein>
    <submittedName>
        <fullName evidence="2">Uncharacterized conserved protein YbjT, contains NAD(P)-binding and DUF2867 domains</fullName>
    </submittedName>
</protein>
<dbReference type="Proteomes" id="UP000190027">
    <property type="component" value="Unassembled WGS sequence"/>
</dbReference>
<dbReference type="SUPFAM" id="SSF51735">
    <property type="entry name" value="NAD(P)-binding Rossmann-fold domains"/>
    <property type="match status" value="1"/>
</dbReference>
<dbReference type="RefSeq" id="WP_078718350.1">
    <property type="nucleotide sequence ID" value="NZ_FUYC01000031.1"/>
</dbReference>
<dbReference type="PANTHER" id="PTHR43162">
    <property type="match status" value="1"/>
</dbReference>
<reference evidence="2 3" key="1">
    <citation type="submission" date="2017-02" db="EMBL/GenBank/DDBJ databases">
        <authorList>
            <person name="Peterson S.W."/>
        </authorList>
    </citation>
    <scope>NUCLEOTIDE SEQUENCE [LARGE SCALE GENOMIC DNA]</scope>
    <source>
        <strain evidence="2 3">DSM 16080</strain>
    </source>
</reference>